<dbReference type="GO" id="GO:0016705">
    <property type="term" value="F:oxidoreductase activity, acting on paired donors, with incorporation or reduction of molecular oxygen"/>
    <property type="evidence" value="ECO:0007669"/>
    <property type="project" value="InterPro"/>
</dbReference>
<dbReference type="OrthoDB" id="1470350at2759"/>
<keyword evidence="4 8" id="KW-0479">Metal-binding</keyword>
<dbReference type="PRINTS" id="PR00463">
    <property type="entry name" value="EP450I"/>
</dbReference>
<dbReference type="GO" id="GO:0004497">
    <property type="term" value="F:monooxygenase activity"/>
    <property type="evidence" value="ECO:0007669"/>
    <property type="project" value="UniProtKB-KW"/>
</dbReference>
<keyword evidence="7 9" id="KW-0503">Monooxygenase</keyword>
<keyword evidence="11" id="KW-1185">Reference proteome</keyword>
<feature type="transmembrane region" description="Helical" evidence="10">
    <location>
        <begin position="7"/>
        <end position="27"/>
    </location>
</feature>
<evidence type="ECO:0000256" key="5">
    <source>
        <dbReference type="ARBA" id="ARBA00023002"/>
    </source>
</evidence>
<dbReference type="PROSITE" id="PS00086">
    <property type="entry name" value="CYTOCHROME_P450"/>
    <property type="match status" value="1"/>
</dbReference>
<feature type="binding site" description="axial binding residue" evidence="8">
    <location>
        <position position="452"/>
    </location>
    <ligand>
        <name>heme</name>
        <dbReference type="ChEBI" id="CHEBI:30413"/>
    </ligand>
    <ligandPart>
        <name>Fe</name>
        <dbReference type="ChEBI" id="CHEBI:18248"/>
    </ligandPart>
</feature>
<sequence>MLCISVLCPIAAAFILVLLTPLFNWYISVYKNKSLKNIPGPKPYPIIGNSNLLGKTPSEYLKCLMHLQKQYGNFYKLWTGPTLRIVINKPEYLEDLLTSNVHVSKSAGYDLFKPWLGDGLLVSTGSKWKSRRKMITPTFHFKVLEDFMQIFNYQINIMLDKVMEKVRKCPGDTLDVFKFINLMSLDIICETAFGTSIGAQNQENIEYVEAIKTFLEIFVYRFYSGWMGHPIFFRFSEHYKKYHKTVKILHEFCEDVIKKRKEKFRKKDKINEDENDGIKIRSALLDMLLEANQNGENLSDEDIRDEVNTFMFEGHDTSATATCFTLYALAQNPTIQDKVYQEICEVIGNDPKEEITLSQINNLKYMDIVVKEALRIYQPVPLIERNIDADWILDGIKIPKNTTVAIFLYGMNRDPHVFPDPETFDPDRFLPEQQTTRHNYAYIPFSAGPRNCIGQRYAMYSLKATVAKFLLQYRVTEDPGFEMEIGTCSVLKSMNGYKMKISLRTEKYK</sequence>
<dbReference type="Proteomes" id="UP000504635">
    <property type="component" value="Unplaced"/>
</dbReference>
<name>A0A6J2XU84_SITOR</name>
<dbReference type="GO" id="GO:0005506">
    <property type="term" value="F:iron ion binding"/>
    <property type="evidence" value="ECO:0007669"/>
    <property type="project" value="InterPro"/>
</dbReference>
<accession>A0A6J2XU84</accession>
<evidence type="ECO:0000256" key="10">
    <source>
        <dbReference type="SAM" id="Phobius"/>
    </source>
</evidence>
<dbReference type="GeneID" id="115880923"/>
<keyword evidence="10" id="KW-0472">Membrane</keyword>
<dbReference type="RefSeq" id="XP_030754114.1">
    <property type="nucleotide sequence ID" value="XM_030898254.1"/>
</dbReference>
<evidence type="ECO:0000256" key="1">
    <source>
        <dbReference type="ARBA" id="ARBA00001971"/>
    </source>
</evidence>
<dbReference type="InterPro" id="IPR036396">
    <property type="entry name" value="Cyt_P450_sf"/>
</dbReference>
<dbReference type="SUPFAM" id="SSF48264">
    <property type="entry name" value="Cytochrome P450"/>
    <property type="match status" value="1"/>
</dbReference>
<evidence type="ECO:0000256" key="9">
    <source>
        <dbReference type="RuleBase" id="RU000461"/>
    </source>
</evidence>
<dbReference type="AlphaFoldDB" id="A0A6J2XU84"/>
<dbReference type="InParanoid" id="A0A6J2XU84"/>
<dbReference type="Gene3D" id="1.10.630.10">
    <property type="entry name" value="Cytochrome P450"/>
    <property type="match status" value="1"/>
</dbReference>
<dbReference type="InterPro" id="IPR017972">
    <property type="entry name" value="Cyt_P450_CS"/>
</dbReference>
<organism evidence="11 12">
    <name type="scientific">Sitophilus oryzae</name>
    <name type="common">Rice weevil</name>
    <name type="synonym">Curculio oryzae</name>
    <dbReference type="NCBI Taxonomy" id="7048"/>
    <lineage>
        <taxon>Eukaryota</taxon>
        <taxon>Metazoa</taxon>
        <taxon>Ecdysozoa</taxon>
        <taxon>Arthropoda</taxon>
        <taxon>Hexapoda</taxon>
        <taxon>Insecta</taxon>
        <taxon>Pterygota</taxon>
        <taxon>Neoptera</taxon>
        <taxon>Endopterygota</taxon>
        <taxon>Coleoptera</taxon>
        <taxon>Polyphaga</taxon>
        <taxon>Cucujiformia</taxon>
        <taxon>Curculionidae</taxon>
        <taxon>Dryophthorinae</taxon>
        <taxon>Sitophilus</taxon>
    </lineage>
</organism>
<evidence type="ECO:0000256" key="8">
    <source>
        <dbReference type="PIRSR" id="PIRSR602401-1"/>
    </source>
</evidence>
<evidence type="ECO:0000256" key="4">
    <source>
        <dbReference type="ARBA" id="ARBA00022723"/>
    </source>
</evidence>
<protein>
    <submittedName>
        <fullName evidence="12">Cytochrome P450 4d2-like</fullName>
    </submittedName>
</protein>
<comment type="cofactor">
    <cofactor evidence="1 8">
        <name>heme</name>
        <dbReference type="ChEBI" id="CHEBI:30413"/>
    </cofactor>
</comment>
<evidence type="ECO:0000256" key="7">
    <source>
        <dbReference type="ARBA" id="ARBA00023033"/>
    </source>
</evidence>
<dbReference type="PANTHER" id="PTHR24291:SF187">
    <property type="entry name" value="CYTOCHROME P450 4AE1-RELATED"/>
    <property type="match status" value="1"/>
</dbReference>
<dbReference type="Pfam" id="PF00067">
    <property type="entry name" value="p450"/>
    <property type="match status" value="1"/>
</dbReference>
<keyword evidence="3 8" id="KW-0349">Heme</keyword>
<evidence type="ECO:0000256" key="6">
    <source>
        <dbReference type="ARBA" id="ARBA00023004"/>
    </source>
</evidence>
<proteinExistence type="inferred from homology"/>
<dbReference type="CTD" id="115880923"/>
<evidence type="ECO:0000313" key="11">
    <source>
        <dbReference type="Proteomes" id="UP000504635"/>
    </source>
</evidence>
<dbReference type="KEGG" id="soy:115880923"/>
<keyword evidence="6 8" id="KW-0408">Iron</keyword>
<keyword evidence="5 9" id="KW-0560">Oxidoreductase</keyword>
<evidence type="ECO:0000313" key="12">
    <source>
        <dbReference type="RefSeq" id="XP_030754114.1"/>
    </source>
</evidence>
<reference evidence="12" key="1">
    <citation type="submission" date="2025-08" db="UniProtKB">
        <authorList>
            <consortium name="RefSeq"/>
        </authorList>
    </citation>
    <scope>IDENTIFICATION</scope>
    <source>
        <tissue evidence="12">Gonads</tissue>
    </source>
</reference>
<dbReference type="CDD" id="cd20628">
    <property type="entry name" value="CYP4"/>
    <property type="match status" value="1"/>
</dbReference>
<gene>
    <name evidence="12" type="primary">LOC115880923</name>
</gene>
<dbReference type="InterPro" id="IPR001128">
    <property type="entry name" value="Cyt_P450"/>
</dbReference>
<keyword evidence="10" id="KW-0812">Transmembrane</keyword>
<comment type="similarity">
    <text evidence="2 9">Belongs to the cytochrome P450 family.</text>
</comment>
<dbReference type="InterPro" id="IPR050196">
    <property type="entry name" value="Cytochrome_P450_Monoox"/>
</dbReference>
<dbReference type="PANTHER" id="PTHR24291">
    <property type="entry name" value="CYTOCHROME P450 FAMILY 4"/>
    <property type="match status" value="1"/>
</dbReference>
<keyword evidence="10" id="KW-1133">Transmembrane helix</keyword>
<dbReference type="InterPro" id="IPR002401">
    <property type="entry name" value="Cyt_P450_E_grp-I"/>
</dbReference>
<dbReference type="GO" id="GO:0020037">
    <property type="term" value="F:heme binding"/>
    <property type="evidence" value="ECO:0007669"/>
    <property type="project" value="InterPro"/>
</dbReference>
<evidence type="ECO:0000256" key="3">
    <source>
        <dbReference type="ARBA" id="ARBA00022617"/>
    </source>
</evidence>
<dbReference type="PRINTS" id="PR00385">
    <property type="entry name" value="P450"/>
</dbReference>
<evidence type="ECO:0000256" key="2">
    <source>
        <dbReference type="ARBA" id="ARBA00010617"/>
    </source>
</evidence>